<dbReference type="eggNOG" id="KOG4177">
    <property type="taxonomic scope" value="Eukaryota"/>
</dbReference>
<evidence type="ECO:0000259" key="2">
    <source>
        <dbReference type="PROSITE" id="PS50181"/>
    </source>
</evidence>
<feature type="repeat" description="ANK" evidence="1">
    <location>
        <begin position="471"/>
        <end position="508"/>
    </location>
</feature>
<gene>
    <name evidence="3" type="ORF">PCON_08915</name>
</gene>
<proteinExistence type="predicted"/>
<feature type="repeat" description="ANK" evidence="1">
    <location>
        <begin position="438"/>
        <end position="470"/>
    </location>
</feature>
<evidence type="ECO:0000313" key="3">
    <source>
        <dbReference type="EMBL" id="CCX09322.1"/>
    </source>
</evidence>
<name>U4L108_PYROM</name>
<feature type="repeat" description="ANK" evidence="1">
    <location>
        <begin position="222"/>
        <end position="254"/>
    </location>
</feature>
<dbReference type="PROSITE" id="PS50088">
    <property type="entry name" value="ANK_REPEAT"/>
    <property type="match status" value="7"/>
</dbReference>
<dbReference type="OrthoDB" id="194358at2759"/>
<accession>U4L108</accession>
<dbReference type="Pfam" id="PF12796">
    <property type="entry name" value="Ank_2"/>
    <property type="match status" value="4"/>
</dbReference>
<dbReference type="PROSITE" id="PS50181">
    <property type="entry name" value="FBOX"/>
    <property type="match status" value="1"/>
</dbReference>
<organism evidence="3 4">
    <name type="scientific">Pyronema omphalodes (strain CBS 100304)</name>
    <name type="common">Pyronema confluens</name>
    <dbReference type="NCBI Taxonomy" id="1076935"/>
    <lineage>
        <taxon>Eukaryota</taxon>
        <taxon>Fungi</taxon>
        <taxon>Dikarya</taxon>
        <taxon>Ascomycota</taxon>
        <taxon>Pezizomycotina</taxon>
        <taxon>Pezizomycetes</taxon>
        <taxon>Pezizales</taxon>
        <taxon>Pyronemataceae</taxon>
        <taxon>Pyronema</taxon>
    </lineage>
</organism>
<dbReference type="InterPro" id="IPR001810">
    <property type="entry name" value="F-box_dom"/>
</dbReference>
<reference evidence="3 4" key="1">
    <citation type="journal article" date="2013" name="PLoS Genet.">
        <title>The genome and development-dependent transcriptomes of Pyronema confluens: a window into fungal evolution.</title>
        <authorList>
            <person name="Traeger S."/>
            <person name="Altegoer F."/>
            <person name="Freitag M."/>
            <person name="Gabaldon T."/>
            <person name="Kempken F."/>
            <person name="Kumar A."/>
            <person name="Marcet-Houben M."/>
            <person name="Poggeler S."/>
            <person name="Stajich J.E."/>
            <person name="Nowrousian M."/>
        </authorList>
    </citation>
    <scope>NUCLEOTIDE SEQUENCE [LARGE SCALE GENOMIC DNA]</scope>
    <source>
        <strain evidence="4">CBS 100304</strain>
        <tissue evidence="3">Vegetative mycelium</tissue>
    </source>
</reference>
<feature type="domain" description="F-box" evidence="2">
    <location>
        <begin position="9"/>
        <end position="55"/>
    </location>
</feature>
<dbReference type="SMART" id="SM00248">
    <property type="entry name" value="ANK"/>
    <property type="match status" value="12"/>
</dbReference>
<dbReference type="PRINTS" id="PR01415">
    <property type="entry name" value="ANKYRIN"/>
</dbReference>
<dbReference type="InterPro" id="IPR002110">
    <property type="entry name" value="Ankyrin_rpt"/>
</dbReference>
<dbReference type="SUPFAM" id="SSF48403">
    <property type="entry name" value="Ankyrin repeat"/>
    <property type="match status" value="1"/>
</dbReference>
<dbReference type="STRING" id="1076935.U4L108"/>
<dbReference type="AlphaFoldDB" id="U4L108"/>
<dbReference type="Gene3D" id="1.25.40.20">
    <property type="entry name" value="Ankyrin repeat-containing domain"/>
    <property type="match status" value="4"/>
</dbReference>
<dbReference type="PANTHER" id="PTHR24133:SF40">
    <property type="entry name" value="ANKYRIN REPEAT DOMAIN 44"/>
    <property type="match status" value="1"/>
</dbReference>
<dbReference type="InterPro" id="IPR052391">
    <property type="entry name" value="E3_Ligase-Neurotoxin"/>
</dbReference>
<feature type="repeat" description="ANK" evidence="1">
    <location>
        <begin position="509"/>
        <end position="543"/>
    </location>
</feature>
<dbReference type="InterPro" id="IPR036770">
    <property type="entry name" value="Ankyrin_rpt-contain_sf"/>
</dbReference>
<dbReference type="PROSITE" id="PS50297">
    <property type="entry name" value="ANK_REP_REGION"/>
    <property type="match status" value="4"/>
</dbReference>
<evidence type="ECO:0000256" key="1">
    <source>
        <dbReference type="PROSITE-ProRule" id="PRU00023"/>
    </source>
</evidence>
<keyword evidence="1" id="KW-0040">ANK repeat</keyword>
<evidence type="ECO:0000313" key="4">
    <source>
        <dbReference type="Proteomes" id="UP000018144"/>
    </source>
</evidence>
<dbReference type="Pfam" id="PF00023">
    <property type="entry name" value="Ank"/>
    <property type="match status" value="1"/>
</dbReference>
<protein>
    <submittedName>
        <fullName evidence="3">Similar to Putative ankyrin repeat protein FPV162 acc. no. Q9J569</fullName>
    </submittedName>
</protein>
<feature type="repeat" description="ANK" evidence="1">
    <location>
        <begin position="363"/>
        <end position="396"/>
    </location>
</feature>
<keyword evidence="4" id="KW-1185">Reference proteome</keyword>
<feature type="repeat" description="ANK" evidence="1">
    <location>
        <begin position="328"/>
        <end position="360"/>
    </location>
</feature>
<dbReference type="Proteomes" id="UP000018144">
    <property type="component" value="Unassembled WGS sequence"/>
</dbReference>
<feature type="repeat" description="ANK" evidence="1">
    <location>
        <begin position="397"/>
        <end position="437"/>
    </location>
</feature>
<dbReference type="EMBL" id="HF935457">
    <property type="protein sequence ID" value="CCX09322.1"/>
    <property type="molecule type" value="Genomic_DNA"/>
</dbReference>
<dbReference type="PANTHER" id="PTHR24133">
    <property type="entry name" value="ANKYRIN DOMAIN-CONTAINING"/>
    <property type="match status" value="1"/>
</dbReference>
<sequence>MATSINTEAPTLGRLPIEILIIIGEDLDIAALGGLAKVNRFFYNLINDLLYYKAARACDSFCFDVEKHSIKNNPAVWAISHGNHATLKRLLNHGLLPNKLLQQKRHDSRCQHDRSICYAKATSILITTILMYNRKPALPPGADDRYCDPGKDWYDENYEGLEAMVKLLLFHGAVPDIPDTYHETPLTYAIKYIASRNVHGNSLVRLLLDHGASVEKPENIRGGLTPLQTASYWGTLEVTKILLEYGAVVNERRNQRHQDLPLNLVLKGRAAEKKERVVLLLDHGADVTLRNHSGETVLHILAKHYPDWLEGIALLVGSGADINGEDTVGYRPLHCATDYGHLWTIKAMLEHNANIEDRCRAEDNGTVMHLAVSKRSDGEFAKFFLEKGLSVDAQDNLGNTPLHKAVEWNDWLDIQPKNIEGVKLLLENGASVNLANIAGDTPMHKAVAASFLEAVEALLEYKADINARNYRGETPFHRFYNHRRFEKQNMTLAEVLLQHGADVNATCNHGYTPLHRIIQYYKATVPLINRLLNWGASIETRSSSGITPLHEALRLGGLKTAAEMLLGSRSQRSEINDIVEELLKGGARLDTLSSGGNTALHFAILPAVSVAYQAEENRHWDPSWDANWAVITGSDGDLILVEHDMDHSQAGKDRIYQKLLKLKEHGVKMRRNNRGFTPLDLFTRITIPVNSAEWRGEFTRFLKENFEMED</sequence>